<name>A0A9E7KN00_9LILI</name>
<gene>
    <name evidence="1" type="ORF">MUK42_16333</name>
</gene>
<keyword evidence="2" id="KW-1185">Reference proteome</keyword>
<sequence length="66" mass="7735">MSLLLSAWRCRAYYRRLDVTPRPSPPSSSHRLFLFRSSWRWLPWSRAATSLVGFLSVPARAFYECA</sequence>
<proteinExistence type="predicted"/>
<organism evidence="1 2">
    <name type="scientific">Musa troglodytarum</name>
    <name type="common">fe'i banana</name>
    <dbReference type="NCBI Taxonomy" id="320322"/>
    <lineage>
        <taxon>Eukaryota</taxon>
        <taxon>Viridiplantae</taxon>
        <taxon>Streptophyta</taxon>
        <taxon>Embryophyta</taxon>
        <taxon>Tracheophyta</taxon>
        <taxon>Spermatophyta</taxon>
        <taxon>Magnoliopsida</taxon>
        <taxon>Liliopsida</taxon>
        <taxon>Zingiberales</taxon>
        <taxon>Musaceae</taxon>
        <taxon>Musa</taxon>
    </lineage>
</organism>
<dbReference type="Proteomes" id="UP001055439">
    <property type="component" value="Chromosome 8"/>
</dbReference>
<dbReference type="EMBL" id="CP097510">
    <property type="protein sequence ID" value="URE27203.1"/>
    <property type="molecule type" value="Genomic_DNA"/>
</dbReference>
<evidence type="ECO:0000313" key="2">
    <source>
        <dbReference type="Proteomes" id="UP001055439"/>
    </source>
</evidence>
<accession>A0A9E7KN00</accession>
<reference evidence="1" key="1">
    <citation type="submission" date="2022-05" db="EMBL/GenBank/DDBJ databases">
        <title>The Musa troglodytarum L. genome provides insights into the mechanism of non-climacteric behaviour and enrichment of carotenoids.</title>
        <authorList>
            <person name="Wang J."/>
        </authorList>
    </citation>
    <scope>NUCLEOTIDE SEQUENCE</scope>
    <source>
        <tissue evidence="1">Leaf</tissue>
    </source>
</reference>
<protein>
    <submittedName>
        <fullName evidence="1">Uncharacterized protein</fullName>
    </submittedName>
</protein>
<dbReference type="AlphaFoldDB" id="A0A9E7KN00"/>
<evidence type="ECO:0000313" key="1">
    <source>
        <dbReference type="EMBL" id="URE27203.1"/>
    </source>
</evidence>